<evidence type="ECO:0000313" key="2">
    <source>
        <dbReference type="Proteomes" id="UP000688947"/>
    </source>
</evidence>
<organism evidence="1 2">
    <name type="scientific">Phytophthora cactorum</name>
    <dbReference type="NCBI Taxonomy" id="29920"/>
    <lineage>
        <taxon>Eukaryota</taxon>
        <taxon>Sar</taxon>
        <taxon>Stramenopiles</taxon>
        <taxon>Oomycota</taxon>
        <taxon>Peronosporomycetes</taxon>
        <taxon>Peronosporales</taxon>
        <taxon>Peronosporaceae</taxon>
        <taxon>Phytophthora</taxon>
    </lineage>
</organism>
<dbReference type="AlphaFoldDB" id="A0A8T1U7R4"/>
<dbReference type="EMBL" id="JAENGZ010000767">
    <property type="protein sequence ID" value="KAG6954136.1"/>
    <property type="molecule type" value="Genomic_DNA"/>
</dbReference>
<sequence length="113" mass="12559">MSTQQRKRRMRTSSGYTLGCWRVGNATKIEQTIQEVESKARRYAQTDLVCNVQLSSQCIATRQYTTRNDLFRGNRAIMGKCATSTVSDSSKRSSSANDIVARLIPASLFGISS</sequence>
<evidence type="ECO:0000313" key="1">
    <source>
        <dbReference type="EMBL" id="KAG6954136.1"/>
    </source>
</evidence>
<name>A0A8T1U7R4_9STRA</name>
<gene>
    <name evidence="1" type="ORF">JG687_00011973</name>
</gene>
<accession>A0A8T1U7R4</accession>
<proteinExistence type="predicted"/>
<protein>
    <submittedName>
        <fullName evidence="1">Uncharacterized protein</fullName>
    </submittedName>
</protein>
<comment type="caution">
    <text evidence="1">The sequence shown here is derived from an EMBL/GenBank/DDBJ whole genome shotgun (WGS) entry which is preliminary data.</text>
</comment>
<reference evidence="1" key="1">
    <citation type="submission" date="2021-01" db="EMBL/GenBank/DDBJ databases">
        <title>Phytophthora aleatoria, a newly-described species from Pinus radiata is distinct from Phytophthora cactorum isolates based on comparative genomics.</title>
        <authorList>
            <person name="Mcdougal R."/>
            <person name="Panda P."/>
            <person name="Williams N."/>
            <person name="Studholme D.J."/>
        </authorList>
    </citation>
    <scope>NUCLEOTIDE SEQUENCE</scope>
    <source>
        <strain evidence="1">NZFS 3830</strain>
    </source>
</reference>
<dbReference type="Proteomes" id="UP000688947">
    <property type="component" value="Unassembled WGS sequence"/>
</dbReference>